<dbReference type="STRING" id="1285928.SAMN04487894_11421"/>
<comment type="subcellular location">
    <subcellularLocation>
        <location evidence="1">Cell envelope</location>
    </subcellularLocation>
</comment>
<dbReference type="SUPFAM" id="SSF52833">
    <property type="entry name" value="Thioredoxin-like"/>
    <property type="match status" value="1"/>
</dbReference>
<proteinExistence type="predicted"/>
<dbReference type="GO" id="GO:0016491">
    <property type="term" value="F:oxidoreductase activity"/>
    <property type="evidence" value="ECO:0007669"/>
    <property type="project" value="InterPro"/>
</dbReference>
<dbReference type="Proteomes" id="UP000198757">
    <property type="component" value="Unassembled WGS sequence"/>
</dbReference>
<feature type="domain" description="Thioredoxin" evidence="5">
    <location>
        <begin position="342"/>
        <end position="512"/>
    </location>
</feature>
<keyword evidence="2" id="KW-0201">Cytochrome c-type biogenesis</keyword>
<dbReference type="PANTHER" id="PTHR42852:SF6">
    <property type="entry name" value="THIOL:DISULFIDE INTERCHANGE PROTEIN DSBE"/>
    <property type="match status" value="1"/>
</dbReference>
<evidence type="ECO:0000256" key="4">
    <source>
        <dbReference type="ARBA" id="ARBA00023284"/>
    </source>
</evidence>
<evidence type="ECO:0000256" key="3">
    <source>
        <dbReference type="ARBA" id="ARBA00023157"/>
    </source>
</evidence>
<dbReference type="InterPro" id="IPR036249">
    <property type="entry name" value="Thioredoxin-like_sf"/>
</dbReference>
<dbReference type="PROSITE" id="PS51352">
    <property type="entry name" value="THIOREDOXIN_2"/>
    <property type="match status" value="1"/>
</dbReference>
<dbReference type="GO" id="GO:0030313">
    <property type="term" value="C:cell envelope"/>
    <property type="evidence" value="ECO:0007669"/>
    <property type="project" value="UniProtKB-SubCell"/>
</dbReference>
<keyword evidence="3" id="KW-1015">Disulfide bond</keyword>
<dbReference type="GO" id="GO:0017004">
    <property type="term" value="P:cytochrome complex assembly"/>
    <property type="evidence" value="ECO:0007669"/>
    <property type="project" value="UniProtKB-KW"/>
</dbReference>
<evidence type="ECO:0000256" key="2">
    <source>
        <dbReference type="ARBA" id="ARBA00022748"/>
    </source>
</evidence>
<keyword evidence="4" id="KW-0676">Redox-active center</keyword>
<evidence type="ECO:0000256" key="1">
    <source>
        <dbReference type="ARBA" id="ARBA00004196"/>
    </source>
</evidence>
<reference evidence="7" key="1">
    <citation type="submission" date="2016-10" db="EMBL/GenBank/DDBJ databases">
        <authorList>
            <person name="Varghese N."/>
            <person name="Submissions S."/>
        </authorList>
    </citation>
    <scope>NUCLEOTIDE SEQUENCE [LARGE SCALE GENOMIC DNA]</scope>
    <source>
        <strain evidence="7">DSM 25811 / CCM 8410 / LMG 26954 / E90</strain>
    </source>
</reference>
<accession>A0A1G6XUD6</accession>
<sequence length="513" mass="58506">MKARNKGQVIIYLFTKQLLAVVVFLYLSVGAIFGQEFVLSGKGFGAEKTVSLNFYYATSPFPEIPITTEKDGTFKKVLSIPYSVFAFITCDGKSVRLLLSPGKHLQVIKNEDSIVFSGRGAAENRMLRNDIFKEALFFAGHGADWKQNRYAYASKDTIERQVFRRAKREVDSGVAIITANSKLSPTAKGILISELRYYYQLQLYEFCDNILRWAKNKNRDYFLARALNWLPVPDGQQVRACRPASFMLANHCRNAIAKASEVLRTDSIKGRRIIADLFGMTFDDITNKAQNLGDSYIIWKYSRSHFNLPQQEKILVDMISFSNRLDDVHVTKALFDTLQRLYPRSCYVPTVKAMITNIEGRLSVGAANTNIHIYDTEKLTSLAALTGKHKNKIIYLDLWGTWCGPCINIMKHVPMVKKLFAGKDVVFAYLAMDEDDQESRWKNFIQVNTIEGEHYRLTNGQIQQIWKELGKDTEQQYPTYVLFDKTGKLVNTNAARPDEPGVLKQQIEQILND</sequence>
<dbReference type="InterPro" id="IPR050553">
    <property type="entry name" value="Thioredoxin_ResA/DsbE_sf"/>
</dbReference>
<dbReference type="EMBL" id="FMZO01000014">
    <property type="protein sequence ID" value="SDD81750.1"/>
    <property type="molecule type" value="Genomic_DNA"/>
</dbReference>
<dbReference type="InterPro" id="IPR013766">
    <property type="entry name" value="Thioredoxin_domain"/>
</dbReference>
<protein>
    <submittedName>
        <fullName evidence="6">Redoxin</fullName>
    </submittedName>
</protein>
<name>A0A1G6XUD6_NIADE</name>
<evidence type="ECO:0000313" key="7">
    <source>
        <dbReference type="Proteomes" id="UP000198757"/>
    </source>
</evidence>
<dbReference type="CDD" id="cd02966">
    <property type="entry name" value="TlpA_like_family"/>
    <property type="match status" value="1"/>
</dbReference>
<dbReference type="Pfam" id="PF08534">
    <property type="entry name" value="Redoxin"/>
    <property type="match status" value="1"/>
</dbReference>
<dbReference type="RefSeq" id="WP_090392002.1">
    <property type="nucleotide sequence ID" value="NZ_FMZO01000014.1"/>
</dbReference>
<gene>
    <name evidence="6" type="ORF">SAMN04487894_11421</name>
</gene>
<evidence type="ECO:0000313" key="6">
    <source>
        <dbReference type="EMBL" id="SDD81750.1"/>
    </source>
</evidence>
<dbReference type="PANTHER" id="PTHR42852">
    <property type="entry name" value="THIOL:DISULFIDE INTERCHANGE PROTEIN DSBE"/>
    <property type="match status" value="1"/>
</dbReference>
<keyword evidence="7" id="KW-1185">Reference proteome</keyword>
<evidence type="ECO:0000259" key="5">
    <source>
        <dbReference type="PROSITE" id="PS51352"/>
    </source>
</evidence>
<dbReference type="Gene3D" id="3.40.30.10">
    <property type="entry name" value="Glutaredoxin"/>
    <property type="match status" value="1"/>
</dbReference>
<organism evidence="6 7">
    <name type="scientific">Niabella drilacis (strain DSM 25811 / CCM 8410 / CCUG 62505 / LMG 26954 / E90)</name>
    <dbReference type="NCBI Taxonomy" id="1285928"/>
    <lineage>
        <taxon>Bacteria</taxon>
        <taxon>Pseudomonadati</taxon>
        <taxon>Bacteroidota</taxon>
        <taxon>Chitinophagia</taxon>
        <taxon>Chitinophagales</taxon>
        <taxon>Chitinophagaceae</taxon>
        <taxon>Niabella</taxon>
    </lineage>
</organism>
<dbReference type="InterPro" id="IPR013740">
    <property type="entry name" value="Redoxin"/>
</dbReference>
<dbReference type="AlphaFoldDB" id="A0A1G6XUD6"/>
<dbReference type="OrthoDB" id="743079at2"/>